<evidence type="ECO:0000259" key="10">
    <source>
        <dbReference type="PROSITE" id="PS50878"/>
    </source>
</evidence>
<dbReference type="InterPro" id="IPR043128">
    <property type="entry name" value="Rev_trsase/Diguanyl_cyclase"/>
</dbReference>
<dbReference type="InterPro" id="IPR051083">
    <property type="entry name" value="GrpII_Intron_Splice-Mob/Def"/>
</dbReference>
<dbReference type="EMBL" id="CP039126">
    <property type="protein sequence ID" value="QMW76890.1"/>
    <property type="molecule type" value="Genomic_DNA"/>
</dbReference>
<dbReference type="GO" id="GO:0051607">
    <property type="term" value="P:defense response to virus"/>
    <property type="evidence" value="ECO:0007669"/>
    <property type="project" value="UniProtKB-KW"/>
</dbReference>
<dbReference type="PANTHER" id="PTHR34047">
    <property type="entry name" value="NUCLEAR INTRON MATURASE 1, MITOCHONDRIAL-RELATED"/>
    <property type="match status" value="1"/>
</dbReference>
<dbReference type="Proteomes" id="UP000515789">
    <property type="component" value="Chromosome"/>
</dbReference>
<proteinExistence type="inferred from homology"/>
<dbReference type="EC" id="2.7.7.49" evidence="1"/>
<evidence type="ECO:0000256" key="2">
    <source>
        <dbReference type="ARBA" id="ARBA00022679"/>
    </source>
</evidence>
<dbReference type="Gene3D" id="3.30.70.270">
    <property type="match status" value="1"/>
</dbReference>
<evidence type="ECO:0000256" key="1">
    <source>
        <dbReference type="ARBA" id="ARBA00012493"/>
    </source>
</evidence>
<gene>
    <name evidence="11" type="ORF">E5259_04360</name>
</gene>
<evidence type="ECO:0000256" key="3">
    <source>
        <dbReference type="ARBA" id="ARBA00022695"/>
    </source>
</evidence>
<dbReference type="InterPro" id="IPR000477">
    <property type="entry name" value="RT_dom"/>
</dbReference>
<dbReference type="GO" id="GO:0003723">
    <property type="term" value="F:RNA binding"/>
    <property type="evidence" value="ECO:0007669"/>
    <property type="project" value="InterPro"/>
</dbReference>
<evidence type="ECO:0000256" key="9">
    <source>
        <dbReference type="ARBA" id="ARBA00048173"/>
    </source>
</evidence>
<keyword evidence="2" id="KW-0808">Transferase</keyword>
<dbReference type="GO" id="GO:0003964">
    <property type="term" value="F:RNA-directed DNA polymerase activity"/>
    <property type="evidence" value="ECO:0007669"/>
    <property type="project" value="UniProtKB-KW"/>
</dbReference>
<dbReference type="PROSITE" id="PS50878">
    <property type="entry name" value="RT_POL"/>
    <property type="match status" value="1"/>
</dbReference>
<feature type="domain" description="Reverse transcriptase" evidence="10">
    <location>
        <begin position="36"/>
        <end position="247"/>
    </location>
</feature>
<accession>A0A7G5MQJ7</accession>
<dbReference type="GeneID" id="75052397"/>
<comment type="similarity">
    <text evidence="8">Belongs to the bacterial reverse transcriptase family.</text>
</comment>
<evidence type="ECO:0000313" key="11">
    <source>
        <dbReference type="EMBL" id="QMW76890.1"/>
    </source>
</evidence>
<dbReference type="SUPFAM" id="SSF56672">
    <property type="entry name" value="DNA/RNA polymerases"/>
    <property type="match status" value="1"/>
</dbReference>
<dbReference type="Pfam" id="PF00078">
    <property type="entry name" value="RVT_1"/>
    <property type="match status" value="1"/>
</dbReference>
<dbReference type="CDD" id="cd03487">
    <property type="entry name" value="RT_Bac_retron_II"/>
    <property type="match status" value="1"/>
</dbReference>
<dbReference type="PANTHER" id="PTHR34047:SF7">
    <property type="entry name" value="RNA-DIRECTED DNA POLYMERASE"/>
    <property type="match status" value="1"/>
</dbReference>
<dbReference type="Gene3D" id="3.10.10.10">
    <property type="entry name" value="HIV Type 1 Reverse Transcriptase, subunit A, domain 1"/>
    <property type="match status" value="1"/>
</dbReference>
<evidence type="ECO:0000256" key="6">
    <source>
        <dbReference type="ARBA" id="ARBA00022918"/>
    </source>
</evidence>
<comment type="catalytic activity">
    <reaction evidence="9">
        <text>DNA(n) + a 2'-deoxyribonucleoside 5'-triphosphate = DNA(n+1) + diphosphate</text>
        <dbReference type="Rhea" id="RHEA:22508"/>
        <dbReference type="Rhea" id="RHEA-COMP:17339"/>
        <dbReference type="Rhea" id="RHEA-COMP:17340"/>
        <dbReference type="ChEBI" id="CHEBI:33019"/>
        <dbReference type="ChEBI" id="CHEBI:61560"/>
        <dbReference type="ChEBI" id="CHEBI:173112"/>
        <dbReference type="EC" id="2.7.7.49"/>
    </reaction>
</comment>
<keyword evidence="5" id="KW-0460">Magnesium</keyword>
<keyword evidence="3" id="KW-0548">Nucleotidyltransferase</keyword>
<name>A0A7G5MQJ7_9FIRM</name>
<dbReference type="InterPro" id="IPR043502">
    <property type="entry name" value="DNA/RNA_pol_sf"/>
</dbReference>
<dbReference type="GO" id="GO:0046872">
    <property type="term" value="F:metal ion binding"/>
    <property type="evidence" value="ECO:0007669"/>
    <property type="project" value="UniProtKB-KW"/>
</dbReference>
<evidence type="ECO:0000256" key="5">
    <source>
        <dbReference type="ARBA" id="ARBA00022842"/>
    </source>
</evidence>
<evidence type="ECO:0000256" key="4">
    <source>
        <dbReference type="ARBA" id="ARBA00022723"/>
    </source>
</evidence>
<organism evidence="11 12">
    <name type="scientific">Blautia producta</name>
    <dbReference type="NCBI Taxonomy" id="33035"/>
    <lineage>
        <taxon>Bacteria</taxon>
        <taxon>Bacillati</taxon>
        <taxon>Bacillota</taxon>
        <taxon>Clostridia</taxon>
        <taxon>Lachnospirales</taxon>
        <taxon>Lachnospiraceae</taxon>
        <taxon>Blautia</taxon>
    </lineage>
</organism>
<dbReference type="InterPro" id="IPR000123">
    <property type="entry name" value="Reverse_transcriptase_msDNA"/>
</dbReference>
<dbReference type="PRINTS" id="PR00866">
    <property type="entry name" value="RNADNAPOLMS"/>
</dbReference>
<evidence type="ECO:0000256" key="8">
    <source>
        <dbReference type="ARBA" id="ARBA00034120"/>
    </source>
</evidence>
<protein>
    <recommendedName>
        <fullName evidence="1">RNA-directed DNA polymerase</fullName>
        <ecNumber evidence="1">2.7.7.49</ecNumber>
    </recommendedName>
</protein>
<keyword evidence="7" id="KW-0051">Antiviral defense</keyword>
<reference evidence="11 12" key="1">
    <citation type="submission" date="2019-04" db="EMBL/GenBank/DDBJ databases">
        <authorList>
            <person name="Schori C."/>
            <person name="Ahrens C."/>
        </authorList>
    </citation>
    <scope>NUCLEOTIDE SEQUENCE [LARGE SCALE GENOMIC DNA]</scope>
    <source>
        <strain evidence="11 12">DSM 2950</strain>
    </source>
</reference>
<keyword evidence="4" id="KW-0479">Metal-binding</keyword>
<sequence>MAGRDIWRYCTAEQMEEVLRSFQLLQGTKVRGDRYMACLYAVSNHIEKHYHIAVIPKKNGGTRKLSVPDILLRTIQRNIVKYVLPERSVSQYATAYRPNASVLMNACPHVGTEQVLKLDIRDFFHSITFQMVYQSAFPAVYYPPAIRMLLTSLCCFMDCLPQGAPSSPAISNLVMKPFDEYMGSWCKERQIQYTRYCDDMTFSGNFDVKKLKLKVKNYLYKMGFELNEQKTKVQRQYQRQIVTGIVVNEKPQVCREYRRQLRAEIYYCGKYGVESHLQRMGISGGGSESPQDPERYAQHLLGKINYVLSVDPGDKYFLEKRDEILLLVKEFRGDSIISK</sequence>
<evidence type="ECO:0000313" key="12">
    <source>
        <dbReference type="Proteomes" id="UP000515789"/>
    </source>
</evidence>
<dbReference type="AlphaFoldDB" id="A0A7G5MQJ7"/>
<evidence type="ECO:0000256" key="7">
    <source>
        <dbReference type="ARBA" id="ARBA00023118"/>
    </source>
</evidence>
<dbReference type="RefSeq" id="WP_018593021.1">
    <property type="nucleotide sequence ID" value="NZ_AP031416.1"/>
</dbReference>
<keyword evidence="6 11" id="KW-0695">RNA-directed DNA polymerase</keyword>